<reference evidence="1 2" key="1">
    <citation type="submission" date="2021-02" db="EMBL/GenBank/DDBJ databases">
        <title>Paenibacillus tianjinensis sp. nov.</title>
        <authorList>
            <person name="Liu H."/>
        </authorList>
    </citation>
    <scope>NUCLEOTIDE SEQUENCE [LARGE SCALE GENOMIC DNA]</scope>
    <source>
        <strain evidence="1 2">TB2019</strain>
    </source>
</reference>
<dbReference type="EMBL" id="CP070969">
    <property type="protein sequence ID" value="QSF43546.1"/>
    <property type="molecule type" value="Genomic_DNA"/>
</dbReference>
<accession>A0ABX7L8E5</accession>
<gene>
    <name evidence="1" type="ORF">JRJ22_20000</name>
</gene>
<dbReference type="RefSeq" id="WP_206101179.1">
    <property type="nucleotide sequence ID" value="NZ_CP070969.1"/>
</dbReference>
<keyword evidence="2" id="KW-1185">Reference proteome</keyword>
<name>A0ABX7L8E5_9BACL</name>
<organism evidence="1 2">
    <name type="scientific">Paenibacillus tianjinensis</name>
    <dbReference type="NCBI Taxonomy" id="2810347"/>
    <lineage>
        <taxon>Bacteria</taxon>
        <taxon>Bacillati</taxon>
        <taxon>Bacillota</taxon>
        <taxon>Bacilli</taxon>
        <taxon>Bacillales</taxon>
        <taxon>Paenibacillaceae</taxon>
        <taxon>Paenibacillus</taxon>
    </lineage>
</organism>
<evidence type="ECO:0000313" key="2">
    <source>
        <dbReference type="Proteomes" id="UP000663452"/>
    </source>
</evidence>
<sequence>MITVTEPHIVMNLANAYEKFSRDDYSKFYDGKYLTISELDTFKGVSASCGILIDNSITSDYEYVNENGNREIGHW</sequence>
<dbReference type="Proteomes" id="UP000663452">
    <property type="component" value="Chromosome"/>
</dbReference>
<evidence type="ECO:0000313" key="1">
    <source>
        <dbReference type="EMBL" id="QSF43546.1"/>
    </source>
</evidence>
<protein>
    <submittedName>
        <fullName evidence="1">Uncharacterized protein</fullName>
    </submittedName>
</protein>
<proteinExistence type="predicted"/>